<dbReference type="Proteomes" id="UP000282971">
    <property type="component" value="Unassembled WGS sequence"/>
</dbReference>
<organism evidence="3 4">
    <name type="scientific">Sphingomonas crocodyli</name>
    <dbReference type="NCBI Taxonomy" id="1979270"/>
    <lineage>
        <taxon>Bacteria</taxon>
        <taxon>Pseudomonadati</taxon>
        <taxon>Pseudomonadota</taxon>
        <taxon>Alphaproteobacteria</taxon>
        <taxon>Sphingomonadales</taxon>
        <taxon>Sphingomonadaceae</taxon>
        <taxon>Sphingomonas</taxon>
    </lineage>
</organism>
<reference evidence="3 4" key="1">
    <citation type="submission" date="2019-01" db="EMBL/GenBank/DDBJ databases">
        <authorList>
            <person name="Chen W.-M."/>
        </authorList>
    </citation>
    <scope>NUCLEOTIDE SEQUENCE [LARGE SCALE GENOMIC DNA]</scope>
    <source>
        <strain evidence="3 4">CCP-7</strain>
    </source>
</reference>
<sequence>MRKPFLILALMAFGASSATAPAWSAEKPKLPRCDGGERRDANPYGSVLPGAPRPAVTMPPQAGKPVAAYLPAKRGVGRTRSQHYPSC</sequence>
<feature type="region of interest" description="Disordered" evidence="1">
    <location>
        <begin position="17"/>
        <end position="62"/>
    </location>
</feature>
<evidence type="ECO:0000313" key="4">
    <source>
        <dbReference type="Proteomes" id="UP000282971"/>
    </source>
</evidence>
<protein>
    <submittedName>
        <fullName evidence="3">Uncharacterized protein</fullName>
    </submittedName>
</protein>
<keyword evidence="4" id="KW-1185">Reference proteome</keyword>
<proteinExistence type="predicted"/>
<evidence type="ECO:0000256" key="1">
    <source>
        <dbReference type="SAM" id="MobiDB-lite"/>
    </source>
</evidence>
<dbReference type="EMBL" id="SACN01000003">
    <property type="protein sequence ID" value="RVT90298.1"/>
    <property type="molecule type" value="Genomic_DNA"/>
</dbReference>
<evidence type="ECO:0000313" key="3">
    <source>
        <dbReference type="EMBL" id="RVT90298.1"/>
    </source>
</evidence>
<feature type="signal peptide" evidence="2">
    <location>
        <begin position="1"/>
        <end position="24"/>
    </location>
</feature>
<feature type="compositionally biased region" description="Basic and acidic residues" evidence="1">
    <location>
        <begin position="26"/>
        <end position="41"/>
    </location>
</feature>
<dbReference type="AlphaFoldDB" id="A0A437LY03"/>
<dbReference type="OrthoDB" id="7511353at2"/>
<gene>
    <name evidence="3" type="ORF">EOD43_18670</name>
</gene>
<feature type="chain" id="PRO_5019529869" evidence="2">
    <location>
        <begin position="25"/>
        <end position="87"/>
    </location>
</feature>
<keyword evidence="2" id="KW-0732">Signal</keyword>
<name>A0A437LY03_9SPHN</name>
<comment type="caution">
    <text evidence="3">The sequence shown here is derived from an EMBL/GenBank/DDBJ whole genome shotgun (WGS) entry which is preliminary data.</text>
</comment>
<evidence type="ECO:0000256" key="2">
    <source>
        <dbReference type="SAM" id="SignalP"/>
    </source>
</evidence>
<accession>A0A437LY03</accession>